<keyword evidence="5" id="KW-1185">Reference proteome</keyword>
<dbReference type="Pfam" id="PF01883">
    <property type="entry name" value="FeS_assembly_P"/>
    <property type="match status" value="1"/>
</dbReference>
<protein>
    <submittedName>
        <fullName evidence="4">Iron-sulfur cluster assembly protein</fullName>
    </submittedName>
</protein>
<evidence type="ECO:0000256" key="1">
    <source>
        <dbReference type="SAM" id="MobiDB-lite"/>
    </source>
</evidence>
<dbReference type="Pfam" id="PF23451">
    <property type="entry name" value="Zn_ribbon_PaaD"/>
    <property type="match status" value="1"/>
</dbReference>
<feature type="region of interest" description="Disordered" evidence="1">
    <location>
        <begin position="1"/>
        <end position="41"/>
    </location>
</feature>
<dbReference type="PANTHER" id="PTHR42831">
    <property type="entry name" value="FE-S PROTEIN MATURATION AUXILIARY FACTOR YITW"/>
    <property type="match status" value="1"/>
</dbReference>
<feature type="domain" description="PaaD zinc beta ribbon" evidence="3">
    <location>
        <begin position="150"/>
        <end position="186"/>
    </location>
</feature>
<dbReference type="InterPro" id="IPR002744">
    <property type="entry name" value="MIP18-like"/>
</dbReference>
<reference evidence="5" key="1">
    <citation type="journal article" date="2019" name="Int. J. Syst. Evol. Microbiol.">
        <title>The Global Catalogue of Microorganisms (GCM) 10K type strain sequencing project: providing services to taxonomists for standard genome sequencing and annotation.</title>
        <authorList>
            <consortium name="The Broad Institute Genomics Platform"/>
            <consortium name="The Broad Institute Genome Sequencing Center for Infectious Disease"/>
            <person name="Wu L."/>
            <person name="Ma J."/>
        </authorList>
    </citation>
    <scope>NUCLEOTIDE SEQUENCE [LARGE SCALE GENOMIC DNA]</scope>
    <source>
        <strain evidence="5">CECT 7649</strain>
    </source>
</reference>
<feature type="domain" description="MIP18 family-like" evidence="2">
    <location>
        <begin position="55"/>
        <end position="117"/>
    </location>
</feature>
<evidence type="ECO:0000259" key="3">
    <source>
        <dbReference type="Pfam" id="PF23451"/>
    </source>
</evidence>
<dbReference type="SUPFAM" id="SSF117916">
    <property type="entry name" value="Fe-S cluster assembly (FSCA) domain-like"/>
    <property type="match status" value="1"/>
</dbReference>
<feature type="compositionally biased region" description="Basic and acidic residues" evidence="1">
    <location>
        <begin position="1"/>
        <end position="11"/>
    </location>
</feature>
<proteinExistence type="predicted"/>
<evidence type="ECO:0000313" key="4">
    <source>
        <dbReference type="EMBL" id="MFC7384203.1"/>
    </source>
</evidence>
<dbReference type="InterPro" id="IPR034904">
    <property type="entry name" value="FSCA_dom_sf"/>
</dbReference>
<evidence type="ECO:0000313" key="5">
    <source>
        <dbReference type="Proteomes" id="UP001596496"/>
    </source>
</evidence>
<feature type="compositionally biased region" description="Polar residues" evidence="1">
    <location>
        <begin position="16"/>
        <end position="41"/>
    </location>
</feature>
<dbReference type="Proteomes" id="UP001596496">
    <property type="component" value="Unassembled WGS sequence"/>
</dbReference>
<dbReference type="RefSeq" id="WP_380827899.1">
    <property type="nucleotide sequence ID" value="NZ_JBHTCG010000011.1"/>
</dbReference>
<comment type="caution">
    <text evidence="4">The sequence shown here is derived from an EMBL/GenBank/DDBJ whole genome shotgun (WGS) entry which is preliminary data.</text>
</comment>
<organism evidence="4 5">
    <name type="scientific">Sphaerisporangium rhizosphaerae</name>
    <dbReference type="NCBI Taxonomy" id="2269375"/>
    <lineage>
        <taxon>Bacteria</taxon>
        <taxon>Bacillati</taxon>
        <taxon>Actinomycetota</taxon>
        <taxon>Actinomycetes</taxon>
        <taxon>Streptosporangiales</taxon>
        <taxon>Streptosporangiaceae</taxon>
        <taxon>Sphaerisporangium</taxon>
    </lineage>
</organism>
<name>A0ABW2P8U6_9ACTN</name>
<evidence type="ECO:0000259" key="2">
    <source>
        <dbReference type="Pfam" id="PF01883"/>
    </source>
</evidence>
<accession>A0ABW2P8U6</accession>
<dbReference type="InterPro" id="IPR052339">
    <property type="entry name" value="Fe-S_Maturation_MIP18"/>
</dbReference>
<sequence length="207" mass="21729">MNADRLHDRPPGRPTAQPTDEFTAQPTDEFTAQPTDELTTQPTDELTGRLADVVAGVRDPEIDVGLRDLGVLRSVSLTGGRVRVRLAPTRLSCPAVGEIARRVRSTLADAAPGREVEIVWDRGAWQPAAVTAAGRDALRRGGYRVAGAAPRCPYCGCDDVARAGRFGGAVCKVPYDCRGCGSTFDVIGTAGCTAMLPTPGPVRGGSS</sequence>
<gene>
    <name evidence="4" type="ORF">ACFQSB_18475</name>
</gene>
<dbReference type="EMBL" id="JBHTCG010000011">
    <property type="protein sequence ID" value="MFC7384203.1"/>
    <property type="molecule type" value="Genomic_DNA"/>
</dbReference>
<dbReference type="InterPro" id="IPR056572">
    <property type="entry name" value="Zn_ribbon_PaaD"/>
</dbReference>
<dbReference type="PANTHER" id="PTHR42831:SF1">
    <property type="entry name" value="FE-S PROTEIN MATURATION AUXILIARY FACTOR YITW"/>
    <property type="match status" value="1"/>
</dbReference>
<dbReference type="Gene3D" id="3.30.300.130">
    <property type="entry name" value="Fe-S cluster assembly (FSCA)"/>
    <property type="match status" value="1"/>
</dbReference>